<evidence type="ECO:0000313" key="9">
    <source>
        <dbReference type="EMBL" id="ROT35797.1"/>
    </source>
</evidence>
<dbReference type="AlphaFoldDB" id="A0A3N2PMQ3"/>
<dbReference type="PANTHER" id="PTHR46077">
    <property type="entry name" value="E3 UBIQUITIN-PROTEIN LIGASE TOPORS"/>
    <property type="match status" value="1"/>
</dbReference>
<accession>A0A3N2PMQ3</accession>
<keyword evidence="6" id="KW-0479">Metal-binding</keyword>
<organism evidence="9 10">
    <name type="scientific">Sodiomyces alkalinus (strain CBS 110278 / VKM F-3762 / F11)</name>
    <name type="common">Alkaliphilic filamentous fungus</name>
    <dbReference type="NCBI Taxonomy" id="1314773"/>
    <lineage>
        <taxon>Eukaryota</taxon>
        <taxon>Fungi</taxon>
        <taxon>Dikarya</taxon>
        <taxon>Ascomycota</taxon>
        <taxon>Pezizomycotina</taxon>
        <taxon>Sordariomycetes</taxon>
        <taxon>Hypocreomycetidae</taxon>
        <taxon>Glomerellales</taxon>
        <taxon>Plectosphaerellaceae</taxon>
        <taxon>Sodiomyces</taxon>
    </lineage>
</organism>
<keyword evidence="6" id="KW-0862">Zinc</keyword>
<dbReference type="Gene3D" id="3.30.40.10">
    <property type="entry name" value="Zinc/RING finger domain, C3HC4 (zinc finger)"/>
    <property type="match status" value="1"/>
</dbReference>
<dbReference type="PANTHER" id="PTHR46077:SF1">
    <property type="entry name" value="TOP1 BINDING ARGININE_SERINE RICH PROTEIN, E3 UBIQUITIN LIGASE"/>
    <property type="match status" value="1"/>
</dbReference>
<dbReference type="Pfam" id="PF13639">
    <property type="entry name" value="zf-RING_2"/>
    <property type="match status" value="1"/>
</dbReference>
<dbReference type="GO" id="GO:0000209">
    <property type="term" value="P:protein polyubiquitination"/>
    <property type="evidence" value="ECO:0007669"/>
    <property type="project" value="TreeGrafter"/>
</dbReference>
<dbReference type="PROSITE" id="PS50089">
    <property type="entry name" value="ZF_RING_2"/>
    <property type="match status" value="1"/>
</dbReference>
<dbReference type="EMBL" id="ML119060">
    <property type="protein sequence ID" value="ROT35797.1"/>
    <property type="molecule type" value="Genomic_DNA"/>
</dbReference>
<keyword evidence="5" id="KW-0804">Transcription</keyword>
<proteinExistence type="predicted"/>
<evidence type="ECO:0000256" key="2">
    <source>
        <dbReference type="ARBA" id="ARBA00012483"/>
    </source>
</evidence>
<feature type="domain" description="RING-type" evidence="8">
    <location>
        <begin position="38"/>
        <end position="78"/>
    </location>
</feature>
<feature type="region of interest" description="Disordered" evidence="7">
    <location>
        <begin position="319"/>
        <end position="360"/>
    </location>
</feature>
<evidence type="ECO:0000256" key="5">
    <source>
        <dbReference type="ARBA" id="ARBA00023163"/>
    </source>
</evidence>
<dbReference type="InterPro" id="IPR013083">
    <property type="entry name" value="Znf_RING/FYVE/PHD"/>
</dbReference>
<dbReference type="InterPro" id="IPR001841">
    <property type="entry name" value="Znf_RING"/>
</dbReference>
<dbReference type="EC" id="2.3.2.27" evidence="2"/>
<dbReference type="STRING" id="1314773.A0A3N2PMQ3"/>
<gene>
    <name evidence="9" type="ORF">SODALDRAFT_328184</name>
</gene>
<name>A0A3N2PMQ3_SODAK</name>
<keyword evidence="3" id="KW-0808">Transferase</keyword>
<dbReference type="GO" id="GO:0061630">
    <property type="term" value="F:ubiquitin protein ligase activity"/>
    <property type="evidence" value="ECO:0007669"/>
    <property type="project" value="UniProtKB-EC"/>
</dbReference>
<evidence type="ECO:0000256" key="6">
    <source>
        <dbReference type="PROSITE-ProRule" id="PRU00175"/>
    </source>
</evidence>
<keyword evidence="4" id="KW-0805">Transcription regulation</keyword>
<dbReference type="GO" id="GO:0008270">
    <property type="term" value="F:zinc ion binding"/>
    <property type="evidence" value="ECO:0007669"/>
    <property type="project" value="UniProtKB-KW"/>
</dbReference>
<evidence type="ECO:0000313" key="10">
    <source>
        <dbReference type="Proteomes" id="UP000272025"/>
    </source>
</evidence>
<feature type="compositionally biased region" description="Basic and acidic residues" evidence="7">
    <location>
        <begin position="103"/>
        <end position="120"/>
    </location>
</feature>
<feature type="region of interest" description="Disordered" evidence="7">
    <location>
        <begin position="99"/>
        <end position="171"/>
    </location>
</feature>
<dbReference type="GeneID" id="39579097"/>
<dbReference type="Proteomes" id="UP000272025">
    <property type="component" value="Unassembled WGS sequence"/>
</dbReference>
<dbReference type="SMART" id="SM00184">
    <property type="entry name" value="RING"/>
    <property type="match status" value="1"/>
</dbReference>
<evidence type="ECO:0000256" key="1">
    <source>
        <dbReference type="ARBA" id="ARBA00000900"/>
    </source>
</evidence>
<keyword evidence="10" id="KW-1185">Reference proteome</keyword>
<comment type="catalytic activity">
    <reaction evidence="1">
        <text>S-ubiquitinyl-[E2 ubiquitin-conjugating enzyme]-L-cysteine + [acceptor protein]-L-lysine = [E2 ubiquitin-conjugating enzyme]-L-cysteine + N(6)-ubiquitinyl-[acceptor protein]-L-lysine.</text>
        <dbReference type="EC" id="2.3.2.27"/>
    </reaction>
</comment>
<keyword evidence="6" id="KW-0863">Zinc-finger</keyword>
<dbReference type="GO" id="GO:0006513">
    <property type="term" value="P:protein monoubiquitination"/>
    <property type="evidence" value="ECO:0007669"/>
    <property type="project" value="TreeGrafter"/>
</dbReference>
<evidence type="ECO:0000256" key="7">
    <source>
        <dbReference type="SAM" id="MobiDB-lite"/>
    </source>
</evidence>
<dbReference type="SUPFAM" id="SSF57850">
    <property type="entry name" value="RING/U-box"/>
    <property type="match status" value="1"/>
</dbReference>
<reference evidence="9 10" key="1">
    <citation type="journal article" date="2018" name="Mol. Ecol.">
        <title>The obligate alkalophilic soda-lake fungus Sodiomyces alkalinus has shifted to a protein diet.</title>
        <authorList>
            <person name="Grum-Grzhimaylo A.A."/>
            <person name="Falkoski D.L."/>
            <person name="van den Heuvel J."/>
            <person name="Valero-Jimenez C.A."/>
            <person name="Min B."/>
            <person name="Choi I.G."/>
            <person name="Lipzen A."/>
            <person name="Daum C.G."/>
            <person name="Aanen D.K."/>
            <person name="Tsang A."/>
            <person name="Henrissat B."/>
            <person name="Bilanenko E.N."/>
            <person name="de Vries R.P."/>
            <person name="van Kan J.A.L."/>
            <person name="Grigoriev I.V."/>
            <person name="Debets A.J.M."/>
        </authorList>
    </citation>
    <scope>NUCLEOTIDE SEQUENCE [LARGE SCALE GENOMIC DNA]</scope>
    <source>
        <strain evidence="9 10">F11</strain>
    </source>
</reference>
<evidence type="ECO:0000256" key="3">
    <source>
        <dbReference type="ARBA" id="ARBA00022679"/>
    </source>
</evidence>
<protein>
    <recommendedName>
        <fullName evidence="2">RING-type E3 ubiquitin transferase</fullName>
        <ecNumber evidence="2">2.3.2.27</ecNumber>
    </recommendedName>
</protein>
<dbReference type="RefSeq" id="XP_028463603.1">
    <property type="nucleotide sequence ID" value="XM_028610619.1"/>
</dbReference>
<evidence type="ECO:0000259" key="8">
    <source>
        <dbReference type="PROSITE" id="PS50089"/>
    </source>
</evidence>
<dbReference type="OrthoDB" id="444265at2759"/>
<evidence type="ECO:0000256" key="4">
    <source>
        <dbReference type="ARBA" id="ARBA00023015"/>
    </source>
</evidence>
<feature type="compositionally biased region" description="Basic and acidic residues" evidence="7">
    <location>
        <begin position="322"/>
        <end position="335"/>
    </location>
</feature>
<sequence>MPTTGTEITPDFRDVKSTVLRTTVEGISSQPIASDDCCVICLSDLSEPCEAQPCGHGHFDYLCLITWLEQQAACPLCKTQIQQVRYEFSDDRKIWKTYTVPQKSRESQRAPHRRPADAERGAAANTSPGDPRYYRFEAHNLRRHQRPDRPRSRPYTSLNTGGRHNRDDPLTRRRFVYRNQLYSLHVGSNRMSRYRELAPQMFNTDPELVSRARMFLRRELQVFEFLRSGDDDDAAEPSSRNANDPVRRRRANNVEFLLEYIVAILKTVDMVGSAGVAEELIREFIGREHARLLLHELRAWLRSPYISLENWDRAVQYPPLDWRGREGEGEGEGRAPRTRSRSPPSGKDVTYPSTWRPGNP</sequence>